<sequence>MGNVAAAGNNGAQGDAGSVKAIAGGMKGIVDAAKKAGVELKVDAGAGGAGNENVDVGKLFNVGGNGNADDAAIGKAADAVSKVSGKQILHAIVTSGDGNGAGASKATNPIDAAIGAAENDAAGAFTGNMQKNDAIATALVLRGMAKDGKFALAAGANGTSLKNAVESAVTGTSGWLKEMIDAAKKAGEKSGGGGESIGNVATAGNNGAKGDAGSVKAIAGGMKRIVDAAKKAGVELKVDAGDGGDGNADAGKLFNVGGHDNADDAAIGKAADAVSKVSGKQILHAIVTSGDGNGAKASTATNPIDAAIGGADGNDDAAFGDNMRKNDAIAAALVLRGMAKGGKFALANAANGQKSLKNAVESAVTGTSGWLKEMIDAAKKAGEKSGGGGESIGNVADADSNGAQGNADSVKAIAGGMKGIVDAAKKARCGIES</sequence>
<dbReference type="EMBL" id="CP179252">
    <property type="protein sequence ID" value="XOU08951.1"/>
    <property type="molecule type" value="Genomic_DNA"/>
</dbReference>
<accession>A0ACD5G5U2</accession>
<keyword evidence="2" id="KW-1185">Reference proteome</keyword>
<geneLocation type="plasmid" evidence="1 2">
    <name>lp36</name>
</geneLocation>
<evidence type="ECO:0000313" key="1">
    <source>
        <dbReference type="EMBL" id="XOU08951.1"/>
    </source>
</evidence>
<protein>
    <submittedName>
        <fullName evidence="1">Variable large family protein</fullName>
    </submittedName>
</protein>
<dbReference type="Proteomes" id="UP001305925">
    <property type="component" value="Plasmid lp36"/>
</dbReference>
<proteinExistence type="predicted"/>
<keyword evidence="1" id="KW-0614">Plasmid</keyword>
<organism evidence="1 2">
    <name type="scientific">Borreliella americana</name>
    <dbReference type="NCBI Taxonomy" id="478807"/>
    <lineage>
        <taxon>Bacteria</taxon>
        <taxon>Pseudomonadati</taxon>
        <taxon>Spirochaetota</taxon>
        <taxon>Spirochaetia</taxon>
        <taxon>Spirochaetales</taxon>
        <taxon>Borreliaceae</taxon>
        <taxon>Borreliella</taxon>
    </lineage>
</organism>
<gene>
    <name evidence="1" type="ORF">QIA00_05155</name>
</gene>
<reference evidence="1" key="1">
    <citation type="submission" date="2024-11" db="EMBL/GenBank/DDBJ databases">
        <title>Sequencing of Borrelia variable plasmids from multiple Borrelia sensu lato isolates.</title>
        <authorList>
            <person name="Mongodin E.F."/>
            <person name="Rudenko N."/>
            <person name="Fraser C.M."/>
            <person name="Schutzer S."/>
            <person name="Luft B."/>
            <person name="Morgan R."/>
            <person name="Casjens S."/>
            <person name="Qiu W."/>
        </authorList>
    </citation>
    <scope>NUCLEOTIDE SEQUENCE</scope>
    <source>
        <strain evidence="1">SCW30h</strain>
    </source>
</reference>
<name>A0ACD5G5U2_9SPIR</name>
<evidence type="ECO:0000313" key="2">
    <source>
        <dbReference type="Proteomes" id="UP001305925"/>
    </source>
</evidence>